<keyword evidence="3 4" id="KW-0326">Glycosidase</keyword>
<dbReference type="EMBL" id="PXOG01000162">
    <property type="protein sequence ID" value="RGP71217.1"/>
    <property type="molecule type" value="Genomic_DNA"/>
</dbReference>
<gene>
    <name evidence="5" type="ORF">FLONG3_7167</name>
</gene>
<dbReference type="SUPFAM" id="SSF75005">
    <property type="entry name" value="Arabinanase/levansucrase/invertase"/>
    <property type="match status" value="1"/>
</dbReference>
<organism evidence="5 6">
    <name type="scientific">Fusarium longipes</name>
    <dbReference type="NCBI Taxonomy" id="694270"/>
    <lineage>
        <taxon>Eukaryota</taxon>
        <taxon>Fungi</taxon>
        <taxon>Dikarya</taxon>
        <taxon>Ascomycota</taxon>
        <taxon>Pezizomycotina</taxon>
        <taxon>Sordariomycetes</taxon>
        <taxon>Hypocreomycetidae</taxon>
        <taxon>Hypocreales</taxon>
        <taxon>Nectriaceae</taxon>
        <taxon>Fusarium</taxon>
    </lineage>
</organism>
<keyword evidence="6" id="KW-1185">Reference proteome</keyword>
<protein>
    <submittedName>
        <fullName evidence="5">Glycosyl hydrolase family 43</fullName>
    </submittedName>
</protein>
<dbReference type="STRING" id="694270.A0A395SGI4"/>
<evidence type="ECO:0000256" key="3">
    <source>
        <dbReference type="ARBA" id="ARBA00023295"/>
    </source>
</evidence>
<dbReference type="GO" id="GO:0004553">
    <property type="term" value="F:hydrolase activity, hydrolyzing O-glycosyl compounds"/>
    <property type="evidence" value="ECO:0007669"/>
    <property type="project" value="InterPro"/>
</dbReference>
<evidence type="ECO:0000313" key="5">
    <source>
        <dbReference type="EMBL" id="RGP71217.1"/>
    </source>
</evidence>
<proteinExistence type="inferred from homology"/>
<accession>A0A395SGI4</accession>
<sequence length="262" mass="29233">MSISSFAFSPGAPASQSSNLTDLEYIGHSVPDLAFGERFYLDGQHGGAYGKRIWASTLKYRRKRTSIYTAKDPRETWTPLPAMDKFFYDLGLLINEDDTFYLAYGTKIISVATLTADGLKEVNSKVIYSSDEYLEGARMYNIKGLYYIWLTRPYGGQYVLQSTSGPLGPYECRYVIGNVLSPIPGSGYSHQGALVDTPDRKWSYMAFMDGFPAGRDPVLATVTFDDEGWPKVQIDHPVLPGAWPRQCPLPIGQTCQKSRNIS</sequence>
<dbReference type="Gene3D" id="2.115.10.20">
    <property type="entry name" value="Glycosyl hydrolase domain, family 43"/>
    <property type="match status" value="1"/>
</dbReference>
<evidence type="ECO:0000256" key="4">
    <source>
        <dbReference type="RuleBase" id="RU361187"/>
    </source>
</evidence>
<dbReference type="Proteomes" id="UP000266234">
    <property type="component" value="Unassembled WGS sequence"/>
</dbReference>
<dbReference type="OrthoDB" id="2139957at2759"/>
<comment type="caution">
    <text evidence="5">The sequence shown here is derived from an EMBL/GenBank/DDBJ whole genome shotgun (WGS) entry which is preliminary data.</text>
</comment>
<dbReference type="Pfam" id="PF04616">
    <property type="entry name" value="Glyco_hydro_43"/>
    <property type="match status" value="1"/>
</dbReference>
<name>A0A395SGI4_9HYPO</name>
<comment type="similarity">
    <text evidence="1 4">Belongs to the glycosyl hydrolase 43 family.</text>
</comment>
<keyword evidence="2 4" id="KW-0378">Hydrolase</keyword>
<evidence type="ECO:0000313" key="6">
    <source>
        <dbReference type="Proteomes" id="UP000266234"/>
    </source>
</evidence>
<dbReference type="PANTHER" id="PTHR42812:SF15">
    <property type="entry name" value="HYDROLASE, PUTATIVE (AFU_ORTHOLOGUE AFUA_2G00930)-RELATED"/>
    <property type="match status" value="1"/>
</dbReference>
<dbReference type="InterPro" id="IPR023296">
    <property type="entry name" value="Glyco_hydro_beta-prop_sf"/>
</dbReference>
<evidence type="ECO:0000256" key="1">
    <source>
        <dbReference type="ARBA" id="ARBA00009865"/>
    </source>
</evidence>
<reference evidence="5 6" key="1">
    <citation type="journal article" date="2018" name="PLoS Pathog.">
        <title>Evolution of structural diversity of trichothecenes, a family of toxins produced by plant pathogenic and entomopathogenic fungi.</title>
        <authorList>
            <person name="Proctor R.H."/>
            <person name="McCormick S.P."/>
            <person name="Kim H.S."/>
            <person name="Cardoza R.E."/>
            <person name="Stanley A.M."/>
            <person name="Lindo L."/>
            <person name="Kelly A."/>
            <person name="Brown D.W."/>
            <person name="Lee T."/>
            <person name="Vaughan M.M."/>
            <person name="Alexander N.J."/>
            <person name="Busman M."/>
            <person name="Gutierrez S."/>
        </authorList>
    </citation>
    <scope>NUCLEOTIDE SEQUENCE [LARGE SCALE GENOMIC DNA]</scope>
    <source>
        <strain evidence="5 6">NRRL 20695</strain>
    </source>
</reference>
<dbReference type="PANTHER" id="PTHR42812">
    <property type="entry name" value="BETA-XYLOSIDASE"/>
    <property type="match status" value="1"/>
</dbReference>
<dbReference type="InterPro" id="IPR006710">
    <property type="entry name" value="Glyco_hydro_43"/>
</dbReference>
<evidence type="ECO:0000256" key="2">
    <source>
        <dbReference type="ARBA" id="ARBA00022801"/>
    </source>
</evidence>
<dbReference type="GO" id="GO:0005975">
    <property type="term" value="P:carbohydrate metabolic process"/>
    <property type="evidence" value="ECO:0007669"/>
    <property type="project" value="InterPro"/>
</dbReference>
<dbReference type="InterPro" id="IPR051795">
    <property type="entry name" value="Glycosyl_Hydrlase_43"/>
</dbReference>
<dbReference type="AlphaFoldDB" id="A0A395SGI4"/>